<evidence type="ECO:0000313" key="3">
    <source>
        <dbReference type="Proteomes" id="UP000052237"/>
    </source>
</evidence>
<accession>A0A0S4RII8</accession>
<dbReference type="EMBL" id="FAVB01000002">
    <property type="protein sequence ID" value="CUU76042.1"/>
    <property type="molecule type" value="Genomic_DNA"/>
</dbReference>
<dbReference type="GeneID" id="29474020"/>
<sequence length="140" mass="16761">MNTKFSQVIKLKKQNLDKIEICLAKCRTLRSQLEDLLKKATLELGSYKFPKGGNFIVMKSSLEEQRLLREHKDDLIEKLNLNQKEIMHYELQYKKAYMEFEKIRYLEQEEIKKILEKAKKDEAIMLDEIAIQRYSFIKAN</sequence>
<dbReference type="RefSeq" id="WP_059426186.1">
    <property type="nucleotide sequence ID" value="NZ_FAUT01000002.1"/>
</dbReference>
<evidence type="ECO:0000313" key="4">
    <source>
        <dbReference type="Proteomes" id="UP000052257"/>
    </source>
</evidence>
<protein>
    <submittedName>
        <fullName evidence="2">PP-loop family protein</fullName>
    </submittedName>
</protein>
<keyword evidence="3" id="KW-1185">Reference proteome</keyword>
<dbReference type="AlphaFoldDB" id="A0A0S4RII8"/>
<dbReference type="Proteomes" id="UP000052237">
    <property type="component" value="Unassembled WGS sequence"/>
</dbReference>
<name>A0A0S4RII8_CAMHY</name>
<proteinExistence type="predicted"/>
<evidence type="ECO:0000313" key="1">
    <source>
        <dbReference type="EMBL" id="CUU73465.1"/>
    </source>
</evidence>
<dbReference type="EMBL" id="FAUW01000001">
    <property type="protein sequence ID" value="CUU73465.1"/>
    <property type="molecule type" value="Genomic_DNA"/>
</dbReference>
<organism evidence="2 3">
    <name type="scientific">Campylobacter hyointestinalis subsp. hyointestinalis</name>
    <dbReference type="NCBI Taxonomy" id="91352"/>
    <lineage>
        <taxon>Bacteria</taxon>
        <taxon>Pseudomonadati</taxon>
        <taxon>Campylobacterota</taxon>
        <taxon>Epsilonproteobacteria</taxon>
        <taxon>Campylobacterales</taxon>
        <taxon>Campylobacteraceae</taxon>
        <taxon>Campylobacter</taxon>
    </lineage>
</organism>
<dbReference type="Proteomes" id="UP000052257">
    <property type="component" value="Unassembled WGS sequence"/>
</dbReference>
<gene>
    <name evidence="2" type="ORF">ERS686654_00710</name>
    <name evidence="1" type="ORF">ERS739220_00512</name>
</gene>
<comment type="caution">
    <text evidence="2">The sequence shown here is derived from an EMBL/GenBank/DDBJ whole genome shotgun (WGS) entry which is preliminary data.</text>
</comment>
<accession>A0A9W5AN37</accession>
<reference evidence="3 4" key="1">
    <citation type="submission" date="2015-11" db="EMBL/GenBank/DDBJ databases">
        <authorList>
            <consortium name="Pathogen Informatics"/>
        </authorList>
    </citation>
    <scope>NUCLEOTIDE SEQUENCE [LARGE SCALE GENOMIC DNA]</scope>
    <source>
        <strain evidence="2 3">006A-0059</strain>
        <strain evidence="1 4">006A-0191</strain>
    </source>
</reference>
<evidence type="ECO:0000313" key="2">
    <source>
        <dbReference type="EMBL" id="CUU76042.1"/>
    </source>
</evidence>